<sequence length="104" mass="11862">YVAVPDRGTSNVVCNGGFVLNTNNCKDWICDLRFEKVFLDCISPMIEEFYWKNIFQGRAGCSSSLQVLVQKYLQIGTHPWYVVLKKRGTTLKCDLNVELIHGQS</sequence>
<evidence type="ECO:0000313" key="1">
    <source>
        <dbReference type="EMBL" id="CAG7733976.1"/>
    </source>
</evidence>
<feature type="non-terminal residue" evidence="1">
    <location>
        <position position="1"/>
    </location>
</feature>
<name>A0A8J2KY34_9HEXA</name>
<keyword evidence="2" id="KW-1185">Reference proteome</keyword>
<comment type="caution">
    <text evidence="1">The sequence shown here is derived from an EMBL/GenBank/DDBJ whole genome shotgun (WGS) entry which is preliminary data.</text>
</comment>
<dbReference type="AlphaFoldDB" id="A0A8J2KY34"/>
<gene>
    <name evidence="1" type="ORF">AFUS01_LOCUS22389</name>
</gene>
<organism evidence="1 2">
    <name type="scientific">Allacma fusca</name>
    <dbReference type="NCBI Taxonomy" id="39272"/>
    <lineage>
        <taxon>Eukaryota</taxon>
        <taxon>Metazoa</taxon>
        <taxon>Ecdysozoa</taxon>
        <taxon>Arthropoda</taxon>
        <taxon>Hexapoda</taxon>
        <taxon>Collembola</taxon>
        <taxon>Symphypleona</taxon>
        <taxon>Sminthuridae</taxon>
        <taxon>Allacma</taxon>
    </lineage>
</organism>
<accession>A0A8J2KY34</accession>
<dbReference type="EMBL" id="CAJVCH010260189">
    <property type="protein sequence ID" value="CAG7733976.1"/>
    <property type="molecule type" value="Genomic_DNA"/>
</dbReference>
<dbReference type="Proteomes" id="UP000708208">
    <property type="component" value="Unassembled WGS sequence"/>
</dbReference>
<protein>
    <submittedName>
        <fullName evidence="1">Uncharacterized protein</fullName>
    </submittedName>
</protein>
<evidence type="ECO:0000313" key="2">
    <source>
        <dbReference type="Proteomes" id="UP000708208"/>
    </source>
</evidence>
<reference evidence="1" key="1">
    <citation type="submission" date="2021-06" db="EMBL/GenBank/DDBJ databases">
        <authorList>
            <person name="Hodson N. C."/>
            <person name="Mongue J. A."/>
            <person name="Jaron S. K."/>
        </authorList>
    </citation>
    <scope>NUCLEOTIDE SEQUENCE</scope>
</reference>
<proteinExistence type="predicted"/>
<feature type="non-terminal residue" evidence="1">
    <location>
        <position position="104"/>
    </location>
</feature>